<reference evidence="2" key="1">
    <citation type="submission" date="2022-01" db="EMBL/GenBank/DDBJ databases">
        <authorList>
            <person name="King R."/>
        </authorList>
    </citation>
    <scope>NUCLEOTIDE SEQUENCE</scope>
</reference>
<dbReference type="EMBL" id="OU898276">
    <property type="protein sequence ID" value="CAG9826204.1"/>
    <property type="molecule type" value="Genomic_DNA"/>
</dbReference>
<gene>
    <name evidence="2" type="ORF">DIABBA_LOCUS343</name>
</gene>
<protein>
    <recommendedName>
        <fullName evidence="1">Protein kinase domain-containing protein</fullName>
    </recommendedName>
</protein>
<sequence>MFVFFFQQFRNSPVTASSISDLDHGHVNPIANGEFTIFSPLSTHYNNNVFHANETKTKAVEDSLANSYDISSWFGPGEKDFPRTRLKYIKELGSGWFGKGDLKVYLKSQKANAEQFLSTDYPLLWCHQLASALKHLHEHDIVHPDLASRNCQLTSTLNLKLGDYGLGPFKYPSDYYQGQPAVPVRWCAPESLACTHTTIQPKRLTPEANVWSLAVTMWEICECGEQPYWSLTDDEVISQVLGAAAVRLERPTCLVLYTDYM</sequence>
<dbReference type="Proteomes" id="UP001153709">
    <property type="component" value="Chromosome 1"/>
</dbReference>
<dbReference type="InterPro" id="IPR000719">
    <property type="entry name" value="Prot_kinase_dom"/>
</dbReference>
<dbReference type="Pfam" id="PF07714">
    <property type="entry name" value="PK_Tyr_Ser-Thr"/>
    <property type="match status" value="1"/>
</dbReference>
<evidence type="ECO:0000313" key="3">
    <source>
        <dbReference type="Proteomes" id="UP001153709"/>
    </source>
</evidence>
<dbReference type="PRINTS" id="PR00109">
    <property type="entry name" value="TYRKINASE"/>
</dbReference>
<proteinExistence type="predicted"/>
<dbReference type="Gene3D" id="1.10.510.10">
    <property type="entry name" value="Transferase(Phosphotransferase) domain 1"/>
    <property type="match status" value="1"/>
</dbReference>
<dbReference type="PANTHER" id="PTHR24417">
    <property type="entry name" value="SERINE/THREONINE-PROTEIN KINASE LMTK1"/>
    <property type="match status" value="1"/>
</dbReference>
<evidence type="ECO:0000259" key="1">
    <source>
        <dbReference type="PROSITE" id="PS50011"/>
    </source>
</evidence>
<dbReference type="InterPro" id="IPR011009">
    <property type="entry name" value="Kinase-like_dom_sf"/>
</dbReference>
<dbReference type="PROSITE" id="PS50011">
    <property type="entry name" value="PROTEIN_KINASE_DOM"/>
    <property type="match status" value="1"/>
</dbReference>
<dbReference type="PANTHER" id="PTHR24417:SF7">
    <property type="entry name" value="CHROMATIN MODIFICATION-RELATED PROTEIN EAF1"/>
    <property type="match status" value="1"/>
</dbReference>
<feature type="domain" description="Protein kinase" evidence="1">
    <location>
        <begin position="1"/>
        <end position="261"/>
    </location>
</feature>
<keyword evidence="3" id="KW-1185">Reference proteome</keyword>
<evidence type="ECO:0000313" key="2">
    <source>
        <dbReference type="EMBL" id="CAG9826204.1"/>
    </source>
</evidence>
<name>A0A9N9SR02_DIABA</name>
<accession>A0A9N9SR02</accession>
<organism evidence="2 3">
    <name type="scientific">Diabrotica balteata</name>
    <name type="common">Banded cucumber beetle</name>
    <dbReference type="NCBI Taxonomy" id="107213"/>
    <lineage>
        <taxon>Eukaryota</taxon>
        <taxon>Metazoa</taxon>
        <taxon>Ecdysozoa</taxon>
        <taxon>Arthropoda</taxon>
        <taxon>Hexapoda</taxon>
        <taxon>Insecta</taxon>
        <taxon>Pterygota</taxon>
        <taxon>Neoptera</taxon>
        <taxon>Endopterygota</taxon>
        <taxon>Coleoptera</taxon>
        <taxon>Polyphaga</taxon>
        <taxon>Cucujiformia</taxon>
        <taxon>Chrysomeloidea</taxon>
        <taxon>Chrysomelidae</taxon>
        <taxon>Galerucinae</taxon>
        <taxon>Diabroticina</taxon>
        <taxon>Diabroticites</taxon>
        <taxon>Diabrotica</taxon>
    </lineage>
</organism>
<dbReference type="GO" id="GO:0005524">
    <property type="term" value="F:ATP binding"/>
    <property type="evidence" value="ECO:0007669"/>
    <property type="project" value="InterPro"/>
</dbReference>
<dbReference type="AlphaFoldDB" id="A0A9N9SR02"/>
<dbReference type="InterPro" id="IPR001245">
    <property type="entry name" value="Ser-Thr/Tyr_kinase_cat_dom"/>
</dbReference>
<dbReference type="OrthoDB" id="5973359at2759"/>
<dbReference type="SUPFAM" id="SSF56112">
    <property type="entry name" value="Protein kinase-like (PK-like)"/>
    <property type="match status" value="1"/>
</dbReference>
<dbReference type="GO" id="GO:0004672">
    <property type="term" value="F:protein kinase activity"/>
    <property type="evidence" value="ECO:0007669"/>
    <property type="project" value="InterPro"/>
</dbReference>